<dbReference type="EMBL" id="JBHTLT010000039">
    <property type="protein sequence ID" value="MFD1205117.1"/>
    <property type="molecule type" value="Genomic_DNA"/>
</dbReference>
<evidence type="ECO:0000313" key="9">
    <source>
        <dbReference type="EMBL" id="MFD1205117.1"/>
    </source>
</evidence>
<dbReference type="Pfam" id="PF00768">
    <property type="entry name" value="Peptidase_S11"/>
    <property type="match status" value="1"/>
</dbReference>
<keyword evidence="3 9" id="KW-0378">Hydrolase</keyword>
<evidence type="ECO:0000256" key="2">
    <source>
        <dbReference type="ARBA" id="ARBA00022729"/>
    </source>
</evidence>
<proteinExistence type="inferred from homology"/>
<dbReference type="InterPro" id="IPR018044">
    <property type="entry name" value="Peptidase_S11"/>
</dbReference>
<dbReference type="EC" id="3.4.-.-" evidence="9"/>
<dbReference type="Gene3D" id="3.40.710.10">
    <property type="entry name" value="DD-peptidase/beta-lactamase superfamily"/>
    <property type="match status" value="1"/>
</dbReference>
<dbReference type="GO" id="GO:0004180">
    <property type="term" value="F:carboxypeptidase activity"/>
    <property type="evidence" value="ECO:0007669"/>
    <property type="project" value="UniProtKB-KW"/>
</dbReference>
<evidence type="ECO:0000259" key="8">
    <source>
        <dbReference type="Pfam" id="PF00768"/>
    </source>
</evidence>
<accession>A0ABW3TX90</accession>
<protein>
    <submittedName>
        <fullName evidence="9">D-alanyl-D-alanine carboxypeptidase family protein</fullName>
        <ecNumber evidence="9">3.4.-.-</ecNumber>
    </submittedName>
</protein>
<keyword evidence="10" id="KW-1185">Reference proteome</keyword>
<name>A0ABW3TX90_9BACL</name>
<dbReference type="PRINTS" id="PR00725">
    <property type="entry name" value="DADACBPTASE1"/>
</dbReference>
<evidence type="ECO:0000313" key="10">
    <source>
        <dbReference type="Proteomes" id="UP001597231"/>
    </source>
</evidence>
<reference evidence="10" key="1">
    <citation type="journal article" date="2019" name="Int. J. Syst. Evol. Microbiol.">
        <title>The Global Catalogue of Microorganisms (GCM) 10K type strain sequencing project: providing services to taxonomists for standard genome sequencing and annotation.</title>
        <authorList>
            <consortium name="The Broad Institute Genomics Platform"/>
            <consortium name="The Broad Institute Genome Sequencing Center for Infectious Disease"/>
            <person name="Wu L."/>
            <person name="Ma J."/>
        </authorList>
    </citation>
    <scope>NUCLEOTIDE SEQUENCE [LARGE SCALE GENOMIC DNA]</scope>
    <source>
        <strain evidence="10">CCUG 53915</strain>
    </source>
</reference>
<dbReference type="RefSeq" id="WP_381480362.1">
    <property type="nucleotide sequence ID" value="NZ_JBHTLT010000039.1"/>
</dbReference>
<keyword evidence="9" id="KW-0121">Carboxypeptidase</keyword>
<dbReference type="PANTHER" id="PTHR21581:SF11">
    <property type="entry name" value="D-ALANYL-D-ALANINE CARBOXYPEPTIDASE DACA"/>
    <property type="match status" value="1"/>
</dbReference>
<dbReference type="InterPro" id="IPR001967">
    <property type="entry name" value="Peptidase_S11_N"/>
</dbReference>
<evidence type="ECO:0000256" key="7">
    <source>
        <dbReference type="RuleBase" id="RU004016"/>
    </source>
</evidence>
<evidence type="ECO:0000256" key="5">
    <source>
        <dbReference type="ARBA" id="ARBA00022984"/>
    </source>
</evidence>
<dbReference type="Proteomes" id="UP001597231">
    <property type="component" value="Unassembled WGS sequence"/>
</dbReference>
<evidence type="ECO:0000256" key="4">
    <source>
        <dbReference type="ARBA" id="ARBA00022960"/>
    </source>
</evidence>
<keyword evidence="6" id="KW-0961">Cell wall biogenesis/degradation</keyword>
<evidence type="ECO:0000256" key="3">
    <source>
        <dbReference type="ARBA" id="ARBA00022801"/>
    </source>
</evidence>
<dbReference type="SUPFAM" id="SSF56601">
    <property type="entry name" value="beta-lactamase/transpeptidase-like"/>
    <property type="match status" value="1"/>
</dbReference>
<sequence length="288" mass="31713">MFKKSVAVLLIASVAVLFIIRDKDARKEADPIIAEARAAFVMEAETGKILYESNSGNAYPIASMSKLMTQYLVLKAIKDGEISWGSEYRPSENAMNQSKYAVTLGMDPQQTYTVRELFEAMTVVSANDAAIALSEVVSGSEKAFVKRMNEQAKKFGLQNTHFVNSTGLDEEKTNMATARDVAAIARSLIEEYPEVIDYTRMTDVTTRDGVRLWSTNHMLPGMPDEMDGMDGLKTGYTEAAESCFASTGVFNGKRIITVVIGVEAEGGDTNTPRFALTRKLIDHYVLNQ</sequence>
<gene>
    <name evidence="9" type="ORF">ACFQ38_08375</name>
</gene>
<keyword evidence="4" id="KW-0133">Cell shape</keyword>
<evidence type="ECO:0000256" key="1">
    <source>
        <dbReference type="ARBA" id="ARBA00007164"/>
    </source>
</evidence>
<dbReference type="InterPro" id="IPR012338">
    <property type="entry name" value="Beta-lactam/transpept-like"/>
</dbReference>
<organism evidence="9 10">
    <name type="scientific">Sporosarcina contaminans</name>
    <dbReference type="NCBI Taxonomy" id="633403"/>
    <lineage>
        <taxon>Bacteria</taxon>
        <taxon>Bacillati</taxon>
        <taxon>Bacillota</taxon>
        <taxon>Bacilli</taxon>
        <taxon>Bacillales</taxon>
        <taxon>Caryophanaceae</taxon>
        <taxon>Sporosarcina</taxon>
    </lineage>
</organism>
<comment type="caution">
    <text evidence="9">The sequence shown here is derived from an EMBL/GenBank/DDBJ whole genome shotgun (WGS) entry which is preliminary data.</text>
</comment>
<keyword evidence="2" id="KW-0732">Signal</keyword>
<evidence type="ECO:0000256" key="6">
    <source>
        <dbReference type="ARBA" id="ARBA00023316"/>
    </source>
</evidence>
<keyword evidence="5" id="KW-0573">Peptidoglycan synthesis</keyword>
<dbReference type="PANTHER" id="PTHR21581">
    <property type="entry name" value="D-ALANYL-D-ALANINE CARBOXYPEPTIDASE"/>
    <property type="match status" value="1"/>
</dbReference>
<keyword evidence="9" id="KW-0645">Protease</keyword>
<feature type="domain" description="Peptidase S11 D-alanyl-D-alanine carboxypeptidase A N-terminal" evidence="8">
    <location>
        <begin position="33"/>
        <end position="262"/>
    </location>
</feature>
<comment type="similarity">
    <text evidence="1 7">Belongs to the peptidase S11 family.</text>
</comment>